<feature type="region of interest" description="Disordered" evidence="1">
    <location>
        <begin position="80"/>
        <end position="106"/>
    </location>
</feature>
<dbReference type="OrthoDB" id="4227295at2759"/>
<protein>
    <recommendedName>
        <fullName evidence="2">AAA+ ATPase domain-containing protein</fullName>
    </recommendedName>
</protein>
<dbReference type="Pfam" id="PF00004">
    <property type="entry name" value="AAA"/>
    <property type="match status" value="1"/>
</dbReference>
<dbReference type="Gene3D" id="3.40.50.300">
    <property type="entry name" value="P-loop containing nucleotide triphosphate hydrolases"/>
    <property type="match status" value="1"/>
</dbReference>
<feature type="region of interest" description="Disordered" evidence="1">
    <location>
        <begin position="1"/>
        <end position="33"/>
    </location>
</feature>
<feature type="domain" description="AAA+ ATPase" evidence="2">
    <location>
        <begin position="574"/>
        <end position="699"/>
    </location>
</feature>
<dbReference type="AlphaFoldDB" id="B8M1B3"/>
<dbReference type="eggNOG" id="KOG0742">
    <property type="taxonomic scope" value="Eukaryota"/>
</dbReference>
<gene>
    <name evidence="3" type="ORF">TSTA_090480</name>
</gene>
<accession>B8M1B3</accession>
<dbReference type="EMBL" id="EQ962653">
    <property type="protein sequence ID" value="EED21809.1"/>
    <property type="molecule type" value="Genomic_DNA"/>
</dbReference>
<dbReference type="OMA" id="ITHRIMT"/>
<keyword evidence="4" id="KW-1185">Reference proteome</keyword>
<dbReference type="PANTHER" id="PTHR46411">
    <property type="entry name" value="FAMILY ATPASE, PUTATIVE-RELATED"/>
    <property type="match status" value="1"/>
</dbReference>
<dbReference type="InterPro" id="IPR027417">
    <property type="entry name" value="P-loop_NTPase"/>
</dbReference>
<evidence type="ECO:0000313" key="3">
    <source>
        <dbReference type="EMBL" id="EED21809.1"/>
    </source>
</evidence>
<dbReference type="SUPFAM" id="SSF52540">
    <property type="entry name" value="P-loop containing nucleoside triphosphate hydrolases"/>
    <property type="match status" value="1"/>
</dbReference>
<evidence type="ECO:0000256" key="1">
    <source>
        <dbReference type="SAM" id="MobiDB-lite"/>
    </source>
</evidence>
<reference evidence="4" key="1">
    <citation type="journal article" date="2015" name="Genome Announc.">
        <title>Genome sequence of the AIDS-associated pathogen Penicillium marneffei (ATCC18224) and its near taxonomic relative Talaromyces stipitatus (ATCC10500).</title>
        <authorList>
            <person name="Nierman W.C."/>
            <person name="Fedorova-Abrams N.D."/>
            <person name="Andrianopoulos A."/>
        </authorList>
    </citation>
    <scope>NUCLEOTIDE SEQUENCE [LARGE SCALE GENOMIC DNA]</scope>
    <source>
        <strain evidence="4">ATCC 10500 / CBS 375.48 / QM 6759 / NRRL 1006</strain>
    </source>
</reference>
<dbReference type="PANTHER" id="PTHR46411:SF2">
    <property type="entry name" value="AAA+ ATPASE DOMAIN-CONTAINING PROTEIN"/>
    <property type="match status" value="1"/>
</dbReference>
<feature type="compositionally biased region" description="Basic and acidic residues" evidence="1">
    <location>
        <begin position="1"/>
        <end position="12"/>
    </location>
</feature>
<dbReference type="RefSeq" id="XP_002478772.1">
    <property type="nucleotide sequence ID" value="XM_002478727.1"/>
</dbReference>
<evidence type="ECO:0000259" key="2">
    <source>
        <dbReference type="SMART" id="SM00382"/>
    </source>
</evidence>
<dbReference type="PhylomeDB" id="B8M1B3"/>
<proteinExistence type="predicted"/>
<dbReference type="SMART" id="SM00382">
    <property type="entry name" value="AAA"/>
    <property type="match status" value="1"/>
</dbReference>
<dbReference type="InterPro" id="IPR003593">
    <property type="entry name" value="AAA+_ATPase"/>
</dbReference>
<dbReference type="VEuPathDB" id="FungiDB:TSTA_090480"/>
<sequence>MNPPEPPKRSDTEFLTESVDTDSDSDYDDRTTSEIKRLHQRIQLLETELEQKRSKAVRPQPSRYQKLYRLHDDVRSNVQYYSSDDDTDSGSDSNTNYRNGRRKNRNFWRSPPGWNSNIFMDLPVAMYDEYGGASLQCTHRVENLEVFLASNPDISFVIFYDYNYDLEQSSSEPDLNTRKDCDPTPRARSIYPVSRELKKALRILSKKPGYQDILQEYWEGGSELSVLSLFIYHTRHEMSKIKEDLPSTTRTQFDILLEFMIKEFGDEYDTVDSLLQRKEILPQYVQYLIKPGDIVVENKNGEYTGYRAQSWPLEIRRRPSKKLEEHIYGISENEDESHHLPNVTRKLTLACFTWKFDGYFYGVYEQLKFEIPPNASSSSEDTHLQEARGGDTQVAQLKGQSIATLRVFPLCYAPDHIRKMLYHRTDILWKCRVQRLVSYKTDEPDPTGNGMEEHYMVDMKTYYRTEPGNKSLGHLYPYQPRIKYRHNKVDMARDDPPEDELKALMPPRVKGYNFLRKKWDDLKVDHISISDVRWRGEASQSLELNNEARSLLGMLVVNHSKTAKSNEPRVGKGKSLVVLLHGGPGTGKTHTAESISELAEKPLYRVTCSELGTKAEAVEKNLESTLRLGHLWDCVMLLEEADIFLEQRGLHDLERNALVSVFIRMVESYDGIVILECSHLSTLNDASRSRIQFALYYPPLDPYLRSSIWWRFLERLNRSNADSMISNTWEIAESLKHERLNGKQIRNIITITHRIMTWKNEPLTSEHIKDVIRVCGHSDTCLGKLHGGYTENEPEYDEWLS</sequence>
<dbReference type="HOGENOM" id="CLU_004471_4_7_1"/>
<dbReference type="GO" id="GO:0016887">
    <property type="term" value="F:ATP hydrolysis activity"/>
    <property type="evidence" value="ECO:0007669"/>
    <property type="project" value="InterPro"/>
</dbReference>
<dbReference type="InParanoid" id="B8M1B3"/>
<organism evidence="3 4">
    <name type="scientific">Talaromyces stipitatus (strain ATCC 10500 / CBS 375.48 / QM 6759 / NRRL 1006)</name>
    <name type="common">Penicillium stipitatum</name>
    <dbReference type="NCBI Taxonomy" id="441959"/>
    <lineage>
        <taxon>Eukaryota</taxon>
        <taxon>Fungi</taxon>
        <taxon>Dikarya</taxon>
        <taxon>Ascomycota</taxon>
        <taxon>Pezizomycotina</taxon>
        <taxon>Eurotiomycetes</taxon>
        <taxon>Eurotiomycetidae</taxon>
        <taxon>Eurotiales</taxon>
        <taxon>Trichocomaceae</taxon>
        <taxon>Talaromyces</taxon>
        <taxon>Talaromyces sect. Talaromyces</taxon>
    </lineage>
</organism>
<dbReference type="Proteomes" id="UP000001745">
    <property type="component" value="Unassembled WGS sequence"/>
</dbReference>
<dbReference type="GeneID" id="8108136"/>
<dbReference type="InterPro" id="IPR003959">
    <property type="entry name" value="ATPase_AAA_core"/>
</dbReference>
<evidence type="ECO:0000313" key="4">
    <source>
        <dbReference type="Proteomes" id="UP000001745"/>
    </source>
</evidence>
<dbReference type="GO" id="GO:0005524">
    <property type="term" value="F:ATP binding"/>
    <property type="evidence" value="ECO:0007669"/>
    <property type="project" value="InterPro"/>
</dbReference>
<dbReference type="STRING" id="441959.B8M1B3"/>
<name>B8M1B3_TALSN</name>